<dbReference type="Proteomes" id="UP000184112">
    <property type="component" value="Unassembled WGS sequence"/>
</dbReference>
<sequence length="298" mass="34108">MKIKTYLILSGAFLFLFSCGKNEKQLIEENAPSLAVQSESPKAVEKLIFKKSEYIIPSDELDLSLLKKAAENLNIKYASIKTEDVSSIRYNDNVTFFVISIINKSEKAKSNEEDLGNYYQRKYLFVNNEDGKILAEENDKNLGYYENDGLRAAKTYVLKDLLQLNDTTRAIALTTEVYSNSRVVMYSEEKFTIITFDGKKMKKVLYEYPIRSANGDSNGGGTYQIETLEAGISISDTQTNGFYDLMVSKIFTYEDAVEADVENDIQQKSDLKVKKEFQRLKFDGKTYSFHKDDRSRFL</sequence>
<reference evidence="1 2" key="1">
    <citation type="submission" date="2016-11" db="EMBL/GenBank/DDBJ databases">
        <authorList>
            <person name="Jaros S."/>
            <person name="Januszkiewicz K."/>
            <person name="Wedrychowicz H."/>
        </authorList>
    </citation>
    <scope>NUCLEOTIDE SEQUENCE [LARGE SCALE GENOMIC DNA]</scope>
    <source>
        <strain evidence="1 2">DSM 6792</strain>
    </source>
</reference>
<name>A0A1M5R7D8_FLAJO</name>
<dbReference type="PROSITE" id="PS51257">
    <property type="entry name" value="PROKAR_LIPOPROTEIN"/>
    <property type="match status" value="1"/>
</dbReference>
<dbReference type="EMBL" id="FQWH01000008">
    <property type="protein sequence ID" value="SHH22267.1"/>
    <property type="molecule type" value="Genomic_DNA"/>
</dbReference>
<proteinExistence type="predicted"/>
<dbReference type="RefSeq" id="WP_073410167.1">
    <property type="nucleotide sequence ID" value="NZ_FQWH01000008.1"/>
</dbReference>
<evidence type="ECO:0000313" key="2">
    <source>
        <dbReference type="Proteomes" id="UP000184112"/>
    </source>
</evidence>
<gene>
    <name evidence="1" type="ORF">SAMN05444388_10841</name>
</gene>
<protein>
    <recommendedName>
        <fullName evidence="3">Lipoprotein</fullName>
    </recommendedName>
</protein>
<organism evidence="1 2">
    <name type="scientific">Flavobacterium johnsoniae</name>
    <name type="common">Cytophaga johnsonae</name>
    <dbReference type="NCBI Taxonomy" id="986"/>
    <lineage>
        <taxon>Bacteria</taxon>
        <taxon>Pseudomonadati</taxon>
        <taxon>Bacteroidota</taxon>
        <taxon>Flavobacteriia</taxon>
        <taxon>Flavobacteriales</taxon>
        <taxon>Flavobacteriaceae</taxon>
        <taxon>Flavobacterium</taxon>
    </lineage>
</organism>
<evidence type="ECO:0000313" key="1">
    <source>
        <dbReference type="EMBL" id="SHH22267.1"/>
    </source>
</evidence>
<accession>A0A1M5R7D8</accession>
<dbReference type="AlphaFoldDB" id="A0A1M5R7D8"/>
<evidence type="ECO:0008006" key="3">
    <source>
        <dbReference type="Google" id="ProtNLM"/>
    </source>
</evidence>